<dbReference type="Pfam" id="PF08862">
    <property type="entry name" value="DUF1829"/>
    <property type="match status" value="1"/>
</dbReference>
<gene>
    <name evidence="3" type="ORF">CARN1_0014</name>
</gene>
<evidence type="ECO:0000313" key="3">
    <source>
        <dbReference type="EMBL" id="CBH75472.1"/>
    </source>
</evidence>
<evidence type="ECO:0000259" key="2">
    <source>
        <dbReference type="Pfam" id="PF08862"/>
    </source>
</evidence>
<feature type="domain" description="DUF1829" evidence="2">
    <location>
        <begin position="160"/>
        <end position="244"/>
    </location>
</feature>
<dbReference type="InterPro" id="IPR014961">
    <property type="entry name" value="DUF1829"/>
</dbReference>
<dbReference type="InterPro" id="IPR014960">
    <property type="entry name" value="DUF1828"/>
</dbReference>
<name>E6PG84_9ZZZZ</name>
<reference evidence="3" key="1">
    <citation type="submission" date="2009-10" db="EMBL/GenBank/DDBJ databases">
        <title>Diversity of trophic interactions inside an arsenic-rich microbial ecosystem.</title>
        <authorList>
            <person name="Bertin P.N."/>
            <person name="Heinrich-Salmeron A."/>
            <person name="Pelletier E."/>
            <person name="Goulhen-Chollet F."/>
            <person name="Arsene-Ploetze F."/>
            <person name="Gallien S."/>
            <person name="Calteau A."/>
            <person name="Vallenet D."/>
            <person name="Casiot C."/>
            <person name="Chane-Woon-Ming B."/>
            <person name="Giloteaux L."/>
            <person name="Barakat M."/>
            <person name="Bonnefoy V."/>
            <person name="Bruneel O."/>
            <person name="Chandler M."/>
            <person name="Cleiss J."/>
            <person name="Duran R."/>
            <person name="Elbaz-Poulichet F."/>
            <person name="Fonknechten N."/>
            <person name="Lauga B."/>
            <person name="Mornico D."/>
            <person name="Ortet P."/>
            <person name="Schaeffer C."/>
            <person name="Siguier P."/>
            <person name="Alexander Thil Smith A."/>
            <person name="Van Dorsselaer A."/>
            <person name="Weissenbach J."/>
            <person name="Medigue C."/>
            <person name="Le Paslier D."/>
        </authorList>
    </citation>
    <scope>NUCLEOTIDE SEQUENCE</scope>
</reference>
<evidence type="ECO:0008006" key="4">
    <source>
        <dbReference type="Google" id="ProtNLM"/>
    </source>
</evidence>
<feature type="domain" description="DUF1828" evidence="1">
    <location>
        <begin position="33"/>
        <end position="122"/>
    </location>
</feature>
<comment type="caution">
    <text evidence="3">The sequence shown here is derived from an EMBL/GenBank/DDBJ whole genome shotgun (WGS) entry which is preliminary data.</text>
</comment>
<accession>E6PG84</accession>
<dbReference type="EMBL" id="CABL01000009">
    <property type="protein sequence ID" value="CBH75472.1"/>
    <property type="molecule type" value="Genomic_DNA"/>
</dbReference>
<organism evidence="3">
    <name type="scientific">mine drainage metagenome</name>
    <dbReference type="NCBI Taxonomy" id="410659"/>
    <lineage>
        <taxon>unclassified sequences</taxon>
        <taxon>metagenomes</taxon>
        <taxon>ecological metagenomes</taxon>
    </lineage>
</organism>
<dbReference type="Pfam" id="PF08861">
    <property type="entry name" value="DUF1828"/>
    <property type="match status" value="1"/>
</dbReference>
<evidence type="ECO:0000259" key="1">
    <source>
        <dbReference type="Pfam" id="PF08861"/>
    </source>
</evidence>
<dbReference type="AlphaFoldDB" id="E6PG84"/>
<proteinExistence type="predicted"/>
<protein>
    <recommendedName>
        <fullName evidence="4">Lj965 prophage protein</fullName>
    </recommendedName>
</protein>
<sequence>MIRDIEELLGQYRTWLQQKTALRNLGEWVEITTPFLDRHNDCIQLFARRDDGAWLLSDDGYTIADLETSGLDVRSGKRREILENTLRGFGVSLGENNDLTVTASDAQFPFKKHNLIQAIIGVGDLFYLSRSRVVSAFFDDVQEWMDVSDIRYTPNVRLAGRSGYEHRFEFVIPHSRQRPERLIRLLNIAEKNTAESAIFSLSDVRELRNNAVGYAIINDRREVGEGVLEALNAYSITPVLWSKREESKAALAA</sequence>